<evidence type="ECO:0000256" key="1">
    <source>
        <dbReference type="SAM" id="MobiDB-lite"/>
    </source>
</evidence>
<feature type="region of interest" description="Disordered" evidence="1">
    <location>
        <begin position="18"/>
        <end position="75"/>
    </location>
</feature>
<protein>
    <recommendedName>
        <fullName evidence="4">BZIP domain-containing protein</fullName>
    </recommendedName>
</protein>
<organism evidence="2 3">
    <name type="scientific">Xylaria grammica</name>
    <dbReference type="NCBI Taxonomy" id="363999"/>
    <lineage>
        <taxon>Eukaryota</taxon>
        <taxon>Fungi</taxon>
        <taxon>Dikarya</taxon>
        <taxon>Ascomycota</taxon>
        <taxon>Pezizomycotina</taxon>
        <taxon>Sordariomycetes</taxon>
        <taxon>Xylariomycetidae</taxon>
        <taxon>Xylariales</taxon>
        <taxon>Xylariaceae</taxon>
        <taxon>Xylaria</taxon>
    </lineage>
</organism>
<gene>
    <name evidence="2" type="ORF">EKO27_g6390</name>
</gene>
<dbReference type="Pfam" id="PF11905">
    <property type="entry name" value="DUF3425"/>
    <property type="match status" value="1"/>
</dbReference>
<dbReference type="EMBL" id="RYZI01000187">
    <property type="protein sequence ID" value="RWA08712.1"/>
    <property type="molecule type" value="Genomic_DNA"/>
</dbReference>
<dbReference type="AlphaFoldDB" id="A0A439D2P0"/>
<keyword evidence="3" id="KW-1185">Reference proteome</keyword>
<sequence>MSVELIAVKALREARSCGDDWTGLTDPAERRRRQNRLHQRAWRRRQAEKAAAVSSKPNDVDQVPRQPAPTADLSSTSIGALNASVLDGQSSLEEYLALDRQSPLVPIDRLKPFSYWDALSARLESFHITRGLHRPRPSPSLLDEGLSPEDRKRRFPPVFPYLASDHDGTNLPAIFFPLSPDHRFLVLVQLNVFRAMLTNMAMMRLIERLPTECGMALYAKDFPSPPEVLPPSLQETWLQQSRPHDMWVDIFPCPKLRDNILSYESLISEDDFCVDVMGGLFEGYNDIELNGLLVWGEPWSETGWEVTPGFAKKWGFLLKGCDALIEATNKYRAARGEDGLVIEL</sequence>
<feature type="compositionally biased region" description="Basic residues" evidence="1">
    <location>
        <begin position="30"/>
        <end position="46"/>
    </location>
</feature>
<dbReference type="PANTHER" id="PTHR38116:SF1">
    <property type="entry name" value="BZIP DOMAIN-CONTAINING PROTEIN"/>
    <property type="match status" value="1"/>
</dbReference>
<dbReference type="STRING" id="363999.A0A439D2P0"/>
<comment type="caution">
    <text evidence="2">The sequence shown here is derived from an EMBL/GenBank/DDBJ whole genome shotgun (WGS) entry which is preliminary data.</text>
</comment>
<evidence type="ECO:0000313" key="2">
    <source>
        <dbReference type="EMBL" id="RWA08712.1"/>
    </source>
</evidence>
<dbReference type="InterPro" id="IPR021833">
    <property type="entry name" value="DUF3425"/>
</dbReference>
<evidence type="ECO:0000313" key="3">
    <source>
        <dbReference type="Proteomes" id="UP000286045"/>
    </source>
</evidence>
<proteinExistence type="predicted"/>
<dbReference type="Proteomes" id="UP000286045">
    <property type="component" value="Unassembled WGS sequence"/>
</dbReference>
<name>A0A439D2P0_9PEZI</name>
<dbReference type="PANTHER" id="PTHR38116">
    <property type="entry name" value="CHROMOSOME 7, WHOLE GENOME SHOTGUN SEQUENCE"/>
    <property type="match status" value="1"/>
</dbReference>
<reference evidence="2 3" key="1">
    <citation type="submission" date="2018-12" db="EMBL/GenBank/DDBJ databases">
        <title>Draft genome sequence of Xylaria grammica IHI A82.</title>
        <authorList>
            <person name="Buettner E."/>
            <person name="Kellner H."/>
        </authorList>
    </citation>
    <scope>NUCLEOTIDE SEQUENCE [LARGE SCALE GENOMIC DNA]</scope>
    <source>
        <strain evidence="2 3">IHI A82</strain>
    </source>
</reference>
<evidence type="ECO:0008006" key="4">
    <source>
        <dbReference type="Google" id="ProtNLM"/>
    </source>
</evidence>
<dbReference type="CDD" id="cd14688">
    <property type="entry name" value="bZIP_YAP"/>
    <property type="match status" value="1"/>
</dbReference>
<accession>A0A439D2P0</accession>